<accession>A0A1F6CB90</accession>
<dbReference type="GO" id="GO:0051920">
    <property type="term" value="F:peroxiredoxin activity"/>
    <property type="evidence" value="ECO:0007669"/>
    <property type="project" value="InterPro"/>
</dbReference>
<proteinExistence type="predicted"/>
<dbReference type="AlphaFoldDB" id="A0A1F6CB90"/>
<dbReference type="PANTHER" id="PTHR35446">
    <property type="entry name" value="SI:CH211-175M2.5"/>
    <property type="match status" value="1"/>
</dbReference>
<reference evidence="2 3" key="1">
    <citation type="journal article" date="2016" name="Nat. Commun.">
        <title>Thousands of microbial genomes shed light on interconnected biogeochemical processes in an aquifer system.</title>
        <authorList>
            <person name="Anantharaman K."/>
            <person name="Brown C.T."/>
            <person name="Hug L.A."/>
            <person name="Sharon I."/>
            <person name="Castelle C.J."/>
            <person name="Probst A.J."/>
            <person name="Thomas B.C."/>
            <person name="Singh A."/>
            <person name="Wilkins M.J."/>
            <person name="Karaoz U."/>
            <person name="Brodie E.L."/>
            <person name="Williams K.H."/>
            <person name="Hubbard S.S."/>
            <person name="Banfield J.F."/>
        </authorList>
    </citation>
    <scope>NUCLEOTIDE SEQUENCE [LARGE SCALE GENOMIC DNA]</scope>
    <source>
        <strain evidence="3">RIFCSPLOWO2_12_FULL_64_10</strain>
    </source>
</reference>
<evidence type="ECO:0000313" key="2">
    <source>
        <dbReference type="EMBL" id="OGG46439.1"/>
    </source>
</evidence>
<evidence type="ECO:0000259" key="1">
    <source>
        <dbReference type="Pfam" id="PF02627"/>
    </source>
</evidence>
<dbReference type="Gene3D" id="1.20.1290.10">
    <property type="entry name" value="AhpD-like"/>
    <property type="match status" value="1"/>
</dbReference>
<dbReference type="InterPro" id="IPR003779">
    <property type="entry name" value="CMD-like"/>
</dbReference>
<dbReference type="InterPro" id="IPR029032">
    <property type="entry name" value="AhpD-like"/>
</dbReference>
<gene>
    <name evidence="2" type="ORF">A3F84_15360</name>
</gene>
<dbReference type="SUPFAM" id="SSF69118">
    <property type="entry name" value="AhpD-like"/>
    <property type="match status" value="1"/>
</dbReference>
<dbReference type="Proteomes" id="UP000178606">
    <property type="component" value="Unassembled WGS sequence"/>
</dbReference>
<protein>
    <recommendedName>
        <fullName evidence="1">Carboxymuconolactone decarboxylase-like domain-containing protein</fullName>
    </recommendedName>
</protein>
<dbReference type="NCBIfam" id="TIGR00778">
    <property type="entry name" value="ahpD_dom"/>
    <property type="match status" value="1"/>
</dbReference>
<evidence type="ECO:0000313" key="3">
    <source>
        <dbReference type="Proteomes" id="UP000178606"/>
    </source>
</evidence>
<dbReference type="InterPro" id="IPR004675">
    <property type="entry name" value="AhpD_core"/>
</dbReference>
<dbReference type="EMBL" id="MFKF01000316">
    <property type="protein sequence ID" value="OGG46439.1"/>
    <property type="molecule type" value="Genomic_DNA"/>
</dbReference>
<dbReference type="Pfam" id="PF02627">
    <property type="entry name" value="CMD"/>
    <property type="match status" value="1"/>
</dbReference>
<feature type="domain" description="Carboxymuconolactone decarboxylase-like" evidence="1">
    <location>
        <begin position="43"/>
        <end position="122"/>
    </location>
</feature>
<dbReference type="PANTHER" id="PTHR35446:SF2">
    <property type="entry name" value="CARBOXYMUCONOLACTONE DECARBOXYLASE-LIKE DOMAIN-CONTAINING PROTEIN"/>
    <property type="match status" value="1"/>
</dbReference>
<comment type="caution">
    <text evidence="2">The sequence shown here is derived from an EMBL/GenBank/DDBJ whole genome shotgun (WGS) entry which is preliminary data.</text>
</comment>
<name>A0A1F6CB90_HANXR</name>
<sequence length="130" mass="14473">MAMIALISEQEATGKVKEVYEQIQKAFGIPFVPNLFKAMAHNPDLLEANWRRVGTIMGRGRLDRKTKEMIAVAVSATNNCEYCINAHTAALKRMGVTDAELLELMAVVDLFNGFNRFADGLKIESDLKPE</sequence>
<organism evidence="2 3">
    <name type="scientific">Handelsmanbacteria sp. (strain RIFCSPLOWO2_12_FULL_64_10)</name>
    <dbReference type="NCBI Taxonomy" id="1817868"/>
    <lineage>
        <taxon>Bacteria</taxon>
        <taxon>Candidatus Handelsmaniibacteriota</taxon>
    </lineage>
</organism>